<sequence>MLVSEVTLPPHLCGETRSREDGPTAQAEKEPGAVVHELASQTEDGRTSTPTEASNPMEWSEHLPVKNESTNIGVPGKTPHEQSAGGSEASSGKHLDWPPTKASSFRRSSIRLRPNPTVQKHKTPPPSSGTGPPRGSEDV</sequence>
<organism evidence="2 3">
    <name type="scientific">Rhipicephalus sanguineus</name>
    <name type="common">Brown dog tick</name>
    <name type="synonym">Ixodes sanguineus</name>
    <dbReference type="NCBI Taxonomy" id="34632"/>
    <lineage>
        <taxon>Eukaryota</taxon>
        <taxon>Metazoa</taxon>
        <taxon>Ecdysozoa</taxon>
        <taxon>Arthropoda</taxon>
        <taxon>Chelicerata</taxon>
        <taxon>Arachnida</taxon>
        <taxon>Acari</taxon>
        <taxon>Parasitiformes</taxon>
        <taxon>Ixodida</taxon>
        <taxon>Ixodoidea</taxon>
        <taxon>Ixodidae</taxon>
        <taxon>Rhipicephalinae</taxon>
        <taxon>Rhipicephalus</taxon>
        <taxon>Rhipicephalus</taxon>
    </lineage>
</organism>
<dbReference type="Proteomes" id="UP000821837">
    <property type="component" value="Chromosome 3"/>
</dbReference>
<evidence type="ECO:0000313" key="2">
    <source>
        <dbReference type="EMBL" id="KAH7963585.1"/>
    </source>
</evidence>
<protein>
    <submittedName>
        <fullName evidence="2">Uncharacterized protein</fullName>
    </submittedName>
</protein>
<feature type="compositionally biased region" description="Polar residues" evidence="1">
    <location>
        <begin position="39"/>
        <end position="54"/>
    </location>
</feature>
<feature type="compositionally biased region" description="Basic and acidic residues" evidence="1">
    <location>
        <begin position="14"/>
        <end position="31"/>
    </location>
</feature>
<comment type="caution">
    <text evidence="2">The sequence shown here is derived from an EMBL/GenBank/DDBJ whole genome shotgun (WGS) entry which is preliminary data.</text>
</comment>
<keyword evidence="3" id="KW-1185">Reference proteome</keyword>
<evidence type="ECO:0000256" key="1">
    <source>
        <dbReference type="SAM" id="MobiDB-lite"/>
    </source>
</evidence>
<name>A0A9D4T098_RHISA</name>
<evidence type="ECO:0000313" key="3">
    <source>
        <dbReference type="Proteomes" id="UP000821837"/>
    </source>
</evidence>
<dbReference type="AlphaFoldDB" id="A0A9D4T098"/>
<feature type="region of interest" description="Disordered" evidence="1">
    <location>
        <begin position="1"/>
        <end position="139"/>
    </location>
</feature>
<reference evidence="2" key="2">
    <citation type="submission" date="2021-09" db="EMBL/GenBank/DDBJ databases">
        <authorList>
            <person name="Jia N."/>
            <person name="Wang J."/>
            <person name="Shi W."/>
            <person name="Du L."/>
            <person name="Sun Y."/>
            <person name="Zhan W."/>
            <person name="Jiang J."/>
            <person name="Wang Q."/>
            <person name="Zhang B."/>
            <person name="Ji P."/>
            <person name="Sakyi L.B."/>
            <person name="Cui X."/>
            <person name="Yuan T."/>
            <person name="Jiang B."/>
            <person name="Yang W."/>
            <person name="Lam T.T.-Y."/>
            <person name="Chang Q."/>
            <person name="Ding S."/>
            <person name="Wang X."/>
            <person name="Zhu J."/>
            <person name="Ruan X."/>
            <person name="Zhao L."/>
            <person name="Wei J."/>
            <person name="Que T."/>
            <person name="Du C."/>
            <person name="Cheng J."/>
            <person name="Dai P."/>
            <person name="Han X."/>
            <person name="Huang E."/>
            <person name="Gao Y."/>
            <person name="Liu J."/>
            <person name="Shao H."/>
            <person name="Ye R."/>
            <person name="Li L."/>
            <person name="Wei W."/>
            <person name="Wang X."/>
            <person name="Wang C."/>
            <person name="Huo Q."/>
            <person name="Li W."/>
            <person name="Guo W."/>
            <person name="Chen H."/>
            <person name="Chen S."/>
            <person name="Zhou L."/>
            <person name="Zhou L."/>
            <person name="Ni X."/>
            <person name="Tian J."/>
            <person name="Zhou Y."/>
            <person name="Sheng Y."/>
            <person name="Liu T."/>
            <person name="Pan Y."/>
            <person name="Xia L."/>
            <person name="Li J."/>
            <person name="Zhao F."/>
            <person name="Cao W."/>
        </authorList>
    </citation>
    <scope>NUCLEOTIDE SEQUENCE</scope>
    <source>
        <strain evidence="2">Rsan-2018</strain>
        <tissue evidence="2">Larvae</tissue>
    </source>
</reference>
<reference evidence="2" key="1">
    <citation type="journal article" date="2020" name="Cell">
        <title>Large-Scale Comparative Analyses of Tick Genomes Elucidate Their Genetic Diversity and Vector Capacities.</title>
        <authorList>
            <consortium name="Tick Genome and Microbiome Consortium (TIGMIC)"/>
            <person name="Jia N."/>
            <person name="Wang J."/>
            <person name="Shi W."/>
            <person name="Du L."/>
            <person name="Sun Y."/>
            <person name="Zhan W."/>
            <person name="Jiang J.F."/>
            <person name="Wang Q."/>
            <person name="Zhang B."/>
            <person name="Ji P."/>
            <person name="Bell-Sakyi L."/>
            <person name="Cui X.M."/>
            <person name="Yuan T.T."/>
            <person name="Jiang B.G."/>
            <person name="Yang W.F."/>
            <person name="Lam T.T."/>
            <person name="Chang Q.C."/>
            <person name="Ding S.J."/>
            <person name="Wang X.J."/>
            <person name="Zhu J.G."/>
            <person name="Ruan X.D."/>
            <person name="Zhao L."/>
            <person name="Wei J.T."/>
            <person name="Ye R.Z."/>
            <person name="Que T.C."/>
            <person name="Du C.H."/>
            <person name="Zhou Y.H."/>
            <person name="Cheng J.X."/>
            <person name="Dai P.F."/>
            <person name="Guo W.B."/>
            <person name="Han X.H."/>
            <person name="Huang E.J."/>
            <person name="Li L.F."/>
            <person name="Wei W."/>
            <person name="Gao Y.C."/>
            <person name="Liu J.Z."/>
            <person name="Shao H.Z."/>
            <person name="Wang X."/>
            <person name="Wang C.C."/>
            <person name="Yang T.C."/>
            <person name="Huo Q.B."/>
            <person name="Li W."/>
            <person name="Chen H.Y."/>
            <person name="Chen S.E."/>
            <person name="Zhou L.G."/>
            <person name="Ni X.B."/>
            <person name="Tian J.H."/>
            <person name="Sheng Y."/>
            <person name="Liu T."/>
            <person name="Pan Y.S."/>
            <person name="Xia L.Y."/>
            <person name="Li J."/>
            <person name="Zhao F."/>
            <person name="Cao W.C."/>
        </authorList>
    </citation>
    <scope>NUCLEOTIDE SEQUENCE</scope>
    <source>
        <strain evidence="2">Rsan-2018</strain>
    </source>
</reference>
<gene>
    <name evidence="2" type="ORF">HPB52_021661</name>
</gene>
<proteinExistence type="predicted"/>
<dbReference type="EMBL" id="JABSTV010001249">
    <property type="protein sequence ID" value="KAH7963585.1"/>
    <property type="molecule type" value="Genomic_DNA"/>
</dbReference>
<accession>A0A9D4T098</accession>